<proteinExistence type="predicted"/>
<dbReference type="Gene3D" id="1.10.10.60">
    <property type="entry name" value="Homeodomain-like"/>
    <property type="match status" value="1"/>
</dbReference>
<organism evidence="7 8">
    <name type="scientific">Mycolicibacterium goodii</name>
    <name type="common">Mycobacterium goodii</name>
    <dbReference type="NCBI Taxonomy" id="134601"/>
    <lineage>
        <taxon>Bacteria</taxon>
        <taxon>Bacillati</taxon>
        <taxon>Actinomycetota</taxon>
        <taxon>Actinomycetes</taxon>
        <taxon>Mycobacteriales</taxon>
        <taxon>Mycobacteriaceae</taxon>
        <taxon>Mycolicibacterium</taxon>
    </lineage>
</organism>
<sequence length="261" mass="27675">MHGHDAVRLPPELAHGDADPFGHVTSFRSINNVNCRSERSVIIVNVSTGTAGDRVALVNLSAERVVAEALSLVNEGGLESLSMRRLADRLNAHLPTIYRLVDGKDALMDEMAETILANALSTFPPDDADWTAQVKGLAAGLRSALLAQRDGARIVGGNYAAKRANLTYTDTLVGCMQAIGLAGEYALWASGAVFCFVLGEVLEQQGASGGELENLEGVLHAGNYPHLASSPVEHLLDFDARFEFGLNLLISGIRSGLDSPA</sequence>
<dbReference type="InterPro" id="IPR001647">
    <property type="entry name" value="HTH_TetR"/>
</dbReference>
<comment type="caution">
    <text evidence="7">The sequence shown here is derived from an EMBL/GenBank/DDBJ whole genome shotgun (WGS) entry which is preliminary data.</text>
</comment>
<dbReference type="SUPFAM" id="SSF46689">
    <property type="entry name" value="Homeodomain-like"/>
    <property type="match status" value="1"/>
</dbReference>
<dbReference type="InterPro" id="IPR004111">
    <property type="entry name" value="Repressor_TetR_C"/>
</dbReference>
<evidence type="ECO:0000256" key="2">
    <source>
        <dbReference type="ARBA" id="ARBA00023015"/>
    </source>
</evidence>
<keyword evidence="8" id="KW-1185">Reference proteome</keyword>
<protein>
    <submittedName>
        <fullName evidence="7">TetR/AcrR family transcriptional regulator C-terminal domain-containing protein</fullName>
    </submittedName>
</protein>
<dbReference type="Proteomes" id="UP000696413">
    <property type="component" value="Unassembled WGS sequence"/>
</dbReference>
<dbReference type="InterPro" id="IPR003012">
    <property type="entry name" value="Tet_transcr_reg_TetR"/>
</dbReference>
<keyword evidence="1" id="KW-0678">Repressor</keyword>
<keyword evidence="3 5" id="KW-0238">DNA-binding</keyword>
<evidence type="ECO:0000256" key="5">
    <source>
        <dbReference type="PROSITE-ProRule" id="PRU00335"/>
    </source>
</evidence>
<evidence type="ECO:0000256" key="3">
    <source>
        <dbReference type="ARBA" id="ARBA00023125"/>
    </source>
</evidence>
<dbReference type="PROSITE" id="PS50977">
    <property type="entry name" value="HTH_TETR_2"/>
    <property type="match status" value="1"/>
</dbReference>
<dbReference type="Gene3D" id="1.10.357.10">
    <property type="entry name" value="Tetracycline Repressor, domain 2"/>
    <property type="match status" value="1"/>
</dbReference>
<evidence type="ECO:0000256" key="1">
    <source>
        <dbReference type="ARBA" id="ARBA00022491"/>
    </source>
</evidence>
<reference evidence="7 8" key="1">
    <citation type="submission" date="2021-05" db="EMBL/GenBank/DDBJ databases">
        <title>Draft Genome Sequences of Clinical Respiratory Isolates of Mycobacterium goodii Recovered in Ireland.</title>
        <authorList>
            <person name="Flanagan P.R."/>
            <person name="Mok S."/>
            <person name="Roycroft E."/>
            <person name="Rogers T.R."/>
            <person name="Fitzgibbon M."/>
        </authorList>
    </citation>
    <scope>NUCLEOTIDE SEQUENCE [LARGE SCALE GENOMIC DNA]</scope>
    <source>
        <strain evidence="7 8">14IE55</strain>
    </source>
</reference>
<accession>A0ABS6HJP8</accession>
<evidence type="ECO:0000313" key="8">
    <source>
        <dbReference type="Proteomes" id="UP000696413"/>
    </source>
</evidence>
<feature type="DNA-binding region" description="H-T-H motif" evidence="5">
    <location>
        <begin position="82"/>
        <end position="101"/>
    </location>
</feature>
<evidence type="ECO:0000313" key="7">
    <source>
        <dbReference type="EMBL" id="MBU8821825.1"/>
    </source>
</evidence>
<keyword evidence="2" id="KW-0805">Transcription regulation</keyword>
<dbReference type="PRINTS" id="PR00400">
    <property type="entry name" value="TETREPRESSOR"/>
</dbReference>
<dbReference type="SUPFAM" id="SSF48498">
    <property type="entry name" value="Tetracyclin repressor-like, C-terminal domain"/>
    <property type="match status" value="1"/>
</dbReference>
<dbReference type="InterPro" id="IPR036271">
    <property type="entry name" value="Tet_transcr_reg_TetR-rel_C_sf"/>
</dbReference>
<keyword evidence="4" id="KW-0804">Transcription</keyword>
<dbReference type="Pfam" id="PF02909">
    <property type="entry name" value="TetR_C_1"/>
    <property type="match status" value="1"/>
</dbReference>
<dbReference type="InterPro" id="IPR009057">
    <property type="entry name" value="Homeodomain-like_sf"/>
</dbReference>
<dbReference type="EMBL" id="JAHBOM010000002">
    <property type="protein sequence ID" value="MBU8821825.1"/>
    <property type="molecule type" value="Genomic_DNA"/>
</dbReference>
<evidence type="ECO:0000256" key="4">
    <source>
        <dbReference type="ARBA" id="ARBA00023163"/>
    </source>
</evidence>
<name>A0ABS6HJP8_MYCGD</name>
<feature type="domain" description="HTH tetR-type" evidence="6">
    <location>
        <begin position="59"/>
        <end position="119"/>
    </location>
</feature>
<gene>
    <name evidence="7" type="ORF">KL859_02935</name>
</gene>
<evidence type="ECO:0000259" key="6">
    <source>
        <dbReference type="PROSITE" id="PS50977"/>
    </source>
</evidence>